<reference evidence="2 3" key="1">
    <citation type="submission" date="2019-01" db="EMBL/GenBank/DDBJ databases">
        <title>Sinorhodobacter populi sp. nov. isolated from the symptomatic bark tissue of Populus euramericana canker.</title>
        <authorList>
            <person name="Xu G."/>
        </authorList>
    </citation>
    <scope>NUCLEOTIDE SEQUENCE [LARGE SCALE GENOMIC DNA]</scope>
    <source>
        <strain evidence="2 3">2D-5</strain>
    </source>
</reference>
<comment type="similarity">
    <text evidence="1">Belongs to the antirestriction protein family.</text>
</comment>
<dbReference type="Pfam" id="PF03230">
    <property type="entry name" value="Antirestrict"/>
    <property type="match status" value="1"/>
</dbReference>
<accession>A0A443IRD1</accession>
<dbReference type="EMBL" id="SAUW01000015">
    <property type="protein sequence ID" value="RWR09192.1"/>
    <property type="molecule type" value="Genomic_DNA"/>
</dbReference>
<keyword evidence="3" id="KW-1185">Reference proteome</keyword>
<gene>
    <name evidence="2" type="ORF">D2T33_14435</name>
</gene>
<evidence type="ECO:0000313" key="3">
    <source>
        <dbReference type="Proteomes" id="UP000285710"/>
    </source>
</evidence>
<proteinExistence type="inferred from homology"/>
<dbReference type="InterPro" id="IPR042297">
    <property type="entry name" value="Antirestriction_sf"/>
</dbReference>
<evidence type="ECO:0000313" key="2">
    <source>
        <dbReference type="EMBL" id="RWR09192.1"/>
    </source>
</evidence>
<reference evidence="2 3" key="2">
    <citation type="submission" date="2019-01" db="EMBL/GenBank/DDBJ databases">
        <authorList>
            <person name="Li Y."/>
        </authorList>
    </citation>
    <scope>NUCLEOTIDE SEQUENCE [LARGE SCALE GENOMIC DNA]</scope>
    <source>
        <strain evidence="2 3">2D-5</strain>
    </source>
</reference>
<dbReference type="Proteomes" id="UP000285710">
    <property type="component" value="Unassembled WGS sequence"/>
</dbReference>
<protein>
    <submittedName>
        <fullName evidence="2">Antirestriction protein</fullName>
    </submittedName>
</protein>
<sequence length="136" mass="15505">MLDHKTATLVPDERRPNFLPDLFGISRLIIAENMVYAFMEQLSRLDYGGGFWTFHELDGKPLFLAPSSKPRFRISWDGNGYQGEVSSEAAGIIATMFALSHLSFRFEDDRFSDGYLRLYEYAADHPEAGEIFQAID</sequence>
<comment type="caution">
    <text evidence="2">The sequence shown here is derived from an EMBL/GenBank/DDBJ whole genome shotgun (WGS) entry which is preliminary data.</text>
</comment>
<dbReference type="InterPro" id="IPR004914">
    <property type="entry name" value="Antirestrict"/>
</dbReference>
<dbReference type="AlphaFoldDB" id="A0A443IRD1"/>
<name>A0A443IRD1_9RHOB</name>
<dbReference type="Gene3D" id="3.30.70.3580">
    <property type="entry name" value="Antirestriction protein"/>
    <property type="match status" value="1"/>
</dbReference>
<evidence type="ECO:0000256" key="1">
    <source>
        <dbReference type="ARBA" id="ARBA00008618"/>
    </source>
</evidence>
<organism evidence="2 3">
    <name type="scientific">Paenirhodobacter populi</name>
    <dbReference type="NCBI Taxonomy" id="2306993"/>
    <lineage>
        <taxon>Bacteria</taxon>
        <taxon>Pseudomonadati</taxon>
        <taxon>Pseudomonadota</taxon>
        <taxon>Alphaproteobacteria</taxon>
        <taxon>Rhodobacterales</taxon>
        <taxon>Rhodobacter group</taxon>
        <taxon>Paenirhodobacter</taxon>
    </lineage>
</organism>
<dbReference type="RefSeq" id="WP_128270229.1">
    <property type="nucleotide sequence ID" value="NZ_SAUW01000015.1"/>
</dbReference>